<dbReference type="InterPro" id="IPR012906">
    <property type="entry name" value="PaaX-like_N"/>
</dbReference>
<proteinExistence type="predicted"/>
<name>A0A6J7GY95_9ZZZZ</name>
<evidence type="ECO:0000259" key="3">
    <source>
        <dbReference type="Pfam" id="PF08223"/>
    </source>
</evidence>
<dbReference type="Gene3D" id="3.30.70.2650">
    <property type="match status" value="1"/>
</dbReference>
<organism evidence="5">
    <name type="scientific">freshwater metagenome</name>
    <dbReference type="NCBI Taxonomy" id="449393"/>
    <lineage>
        <taxon>unclassified sequences</taxon>
        <taxon>metagenomes</taxon>
        <taxon>ecological metagenomes</taxon>
    </lineage>
</organism>
<dbReference type="Pfam" id="PF08223">
    <property type="entry name" value="PaaX_C"/>
    <property type="match status" value="1"/>
</dbReference>
<dbReference type="Pfam" id="PF20803">
    <property type="entry name" value="PaaX_M"/>
    <property type="match status" value="1"/>
</dbReference>
<dbReference type="InterPro" id="IPR036388">
    <property type="entry name" value="WH-like_DNA-bd_sf"/>
</dbReference>
<dbReference type="PANTHER" id="PTHR30319:SF1">
    <property type="entry name" value="TRANSCRIPTIONAL REPRESSOR PAAX"/>
    <property type="match status" value="1"/>
</dbReference>
<protein>
    <submittedName>
        <fullName evidence="5">Unannotated protein</fullName>
    </submittedName>
</protein>
<dbReference type="EMBL" id="CAFBMG010000138">
    <property type="protein sequence ID" value="CAB4911728.1"/>
    <property type="molecule type" value="Genomic_DNA"/>
</dbReference>
<dbReference type="Gene3D" id="1.20.58.1460">
    <property type="match status" value="1"/>
</dbReference>
<dbReference type="GO" id="GO:0006351">
    <property type="term" value="P:DNA-templated transcription"/>
    <property type="evidence" value="ECO:0007669"/>
    <property type="project" value="InterPro"/>
</dbReference>
<dbReference type="PIRSF" id="PIRSF020623">
    <property type="entry name" value="PaaX"/>
    <property type="match status" value="1"/>
</dbReference>
<feature type="domain" description="Transcriptional repressor PaaX-like C-terminal" evidence="3">
    <location>
        <begin position="200"/>
        <end position="282"/>
    </location>
</feature>
<feature type="compositionally biased region" description="Polar residues" evidence="1">
    <location>
        <begin position="1"/>
        <end position="17"/>
    </location>
</feature>
<dbReference type="AlphaFoldDB" id="A0A6J7GY95"/>
<evidence type="ECO:0000256" key="1">
    <source>
        <dbReference type="SAM" id="MobiDB-lite"/>
    </source>
</evidence>
<evidence type="ECO:0000259" key="4">
    <source>
        <dbReference type="Pfam" id="PF20803"/>
    </source>
</evidence>
<dbReference type="Pfam" id="PF07848">
    <property type="entry name" value="PaaX"/>
    <property type="match status" value="1"/>
</dbReference>
<dbReference type="InterPro" id="IPR013225">
    <property type="entry name" value="PaaX_C"/>
</dbReference>
<gene>
    <name evidence="5" type="ORF">UFOPK3519_01458</name>
</gene>
<feature type="region of interest" description="Disordered" evidence="1">
    <location>
        <begin position="1"/>
        <end position="20"/>
    </location>
</feature>
<dbReference type="PANTHER" id="PTHR30319">
    <property type="entry name" value="PHENYLACETIC ACID REGULATOR-RELATED TRANSCRIPTIONAL REPRESSOR"/>
    <property type="match status" value="1"/>
</dbReference>
<dbReference type="Gene3D" id="1.10.10.10">
    <property type="entry name" value="Winged helix-like DNA-binding domain superfamily/Winged helix DNA-binding domain"/>
    <property type="match status" value="1"/>
</dbReference>
<accession>A0A6J7GY95</accession>
<sequence>MVVNKTPGSKSTATTSGLVPDDDAVPTRLMVFGLTHRDGTVPAAELYRVAAECGIAIETVRSCMRRLVAEGLFERSGEGKEAVFRATKAGKSVLSINEQRHVLAYAQDAAGRGWDRRWRIVSFAIPETQRTARDSFRDHVLSLGGAAVQPGVYVSPHRWEGDISAEAARLGILSYVSTFTTDDLCVGGERDPRVLAAQLWELEKLSSQYQGFIETYRGVPESLSAMRHRGEQLTEQDFLPGALQIAIRFNACFELDPLLPPELLEKPWPGREARNLLAGCRKHGVLARNNKSGPALFSVFDDAIAHLP</sequence>
<dbReference type="InterPro" id="IPR048846">
    <property type="entry name" value="PaaX-like_central"/>
</dbReference>
<reference evidence="5" key="1">
    <citation type="submission" date="2020-05" db="EMBL/GenBank/DDBJ databases">
        <authorList>
            <person name="Chiriac C."/>
            <person name="Salcher M."/>
            <person name="Ghai R."/>
            <person name="Kavagutti S V."/>
        </authorList>
    </citation>
    <scope>NUCLEOTIDE SEQUENCE</scope>
</reference>
<dbReference type="InterPro" id="IPR011965">
    <property type="entry name" value="PaaX_trns_reg"/>
</dbReference>
<evidence type="ECO:0000259" key="2">
    <source>
        <dbReference type="Pfam" id="PF07848"/>
    </source>
</evidence>
<feature type="domain" description="Transcriptional repressor PaaX-like central Cas2-like" evidence="4">
    <location>
        <begin position="113"/>
        <end position="185"/>
    </location>
</feature>
<feature type="domain" description="Transcriptional repressor PaaX-like N-terminal" evidence="2">
    <location>
        <begin position="34"/>
        <end position="87"/>
    </location>
</feature>
<evidence type="ECO:0000313" key="5">
    <source>
        <dbReference type="EMBL" id="CAB4911728.1"/>
    </source>
</evidence>